<dbReference type="EMBL" id="JAPWTJ010001625">
    <property type="protein sequence ID" value="KAJ8970415.1"/>
    <property type="molecule type" value="Genomic_DNA"/>
</dbReference>
<feature type="domain" description="CHK kinase-like" evidence="1">
    <location>
        <begin position="123"/>
        <end position="316"/>
    </location>
</feature>
<accession>A0ABQ9J1L7</accession>
<dbReference type="SMART" id="SM00587">
    <property type="entry name" value="CHK"/>
    <property type="match status" value="1"/>
</dbReference>
<dbReference type="Proteomes" id="UP001162164">
    <property type="component" value="Unassembled WGS sequence"/>
</dbReference>
<reference evidence="2" key="1">
    <citation type="journal article" date="2023" name="Insect Mol. Biol.">
        <title>Genome sequencing provides insights into the evolution of gene families encoding plant cell wall-degrading enzymes in longhorned beetles.</title>
        <authorList>
            <person name="Shin N.R."/>
            <person name="Okamura Y."/>
            <person name="Kirsch R."/>
            <person name="Pauchet Y."/>
        </authorList>
    </citation>
    <scope>NUCLEOTIDE SEQUENCE</scope>
    <source>
        <strain evidence="2">MMC_N1</strain>
    </source>
</reference>
<proteinExistence type="predicted"/>
<keyword evidence="3" id="KW-1185">Reference proteome</keyword>
<organism evidence="2 3">
    <name type="scientific">Molorchus minor</name>
    <dbReference type="NCBI Taxonomy" id="1323400"/>
    <lineage>
        <taxon>Eukaryota</taxon>
        <taxon>Metazoa</taxon>
        <taxon>Ecdysozoa</taxon>
        <taxon>Arthropoda</taxon>
        <taxon>Hexapoda</taxon>
        <taxon>Insecta</taxon>
        <taxon>Pterygota</taxon>
        <taxon>Neoptera</taxon>
        <taxon>Endopterygota</taxon>
        <taxon>Coleoptera</taxon>
        <taxon>Polyphaga</taxon>
        <taxon>Cucujiformia</taxon>
        <taxon>Chrysomeloidea</taxon>
        <taxon>Cerambycidae</taxon>
        <taxon>Lamiinae</taxon>
        <taxon>Monochamini</taxon>
        <taxon>Molorchus</taxon>
    </lineage>
</organism>
<dbReference type="InterPro" id="IPR011009">
    <property type="entry name" value="Kinase-like_dom_sf"/>
</dbReference>
<sequence length="400" mass="47114">MSEVSETVRQILNEAVNGSINNYAIKEHDKNKKGEGYLGDMCFVSLEEKHGDKYLEYVVKQALSTEEVRILHPIRGYFLNEIHFYTVVWPHFQKFQNEKLDGKAFDAIPQCVATSSEDKHETLVLENLKFQGFQVHNKTKPLSKEQVDLIFKQYGRFHAISFAYKFFYPEEYSEISSKLTNFWRNAINIKSWREFMDNVFILSLEFLDPDEDNKVIEKYKVVSQSGMAVFHEKSQYKGSYSVVLHGDCWSNNMMFKYDEYNKLTDLRLIDFQFSNVGTPVSDLSYFLYSGATKEVLDDLDYYLRVYHESLTKTLHNFGCNSQNIYPFEVLKRDWKEYCKTGFGMALAIWKAKFTDQEDVKDLQDYAENTEIDVSDVKYDKESYKKTVRNLILHLYDNDFL</sequence>
<dbReference type="InterPro" id="IPR015897">
    <property type="entry name" value="CHK_kinase-like"/>
</dbReference>
<dbReference type="InterPro" id="IPR004119">
    <property type="entry name" value="EcKL"/>
</dbReference>
<name>A0ABQ9J1L7_9CUCU</name>
<comment type="caution">
    <text evidence="2">The sequence shown here is derived from an EMBL/GenBank/DDBJ whole genome shotgun (WGS) entry which is preliminary data.</text>
</comment>
<evidence type="ECO:0000313" key="3">
    <source>
        <dbReference type="Proteomes" id="UP001162164"/>
    </source>
</evidence>
<dbReference type="SUPFAM" id="SSF56112">
    <property type="entry name" value="Protein kinase-like (PK-like)"/>
    <property type="match status" value="1"/>
</dbReference>
<dbReference type="PANTHER" id="PTHR11012:SF30">
    <property type="entry name" value="PROTEIN KINASE-LIKE DOMAIN-CONTAINING"/>
    <property type="match status" value="1"/>
</dbReference>
<gene>
    <name evidence="2" type="ORF">NQ317_006546</name>
</gene>
<evidence type="ECO:0000313" key="2">
    <source>
        <dbReference type="EMBL" id="KAJ8970415.1"/>
    </source>
</evidence>
<protein>
    <recommendedName>
        <fullName evidence="1">CHK kinase-like domain-containing protein</fullName>
    </recommendedName>
</protein>
<dbReference type="Gene3D" id="3.90.1200.10">
    <property type="match status" value="1"/>
</dbReference>
<dbReference type="PANTHER" id="PTHR11012">
    <property type="entry name" value="PROTEIN KINASE-LIKE DOMAIN-CONTAINING"/>
    <property type="match status" value="1"/>
</dbReference>
<dbReference type="Pfam" id="PF02958">
    <property type="entry name" value="EcKL"/>
    <property type="match status" value="1"/>
</dbReference>
<evidence type="ECO:0000259" key="1">
    <source>
        <dbReference type="SMART" id="SM00587"/>
    </source>
</evidence>